<dbReference type="REBASE" id="132463">
    <property type="entry name" value="Ibu211McrBCP"/>
</dbReference>
<dbReference type="PANTHER" id="PTHR37291:SF1">
    <property type="entry name" value="TYPE IV METHYL-DIRECTED RESTRICTION ENZYME ECOKMCRB SUBUNIT"/>
    <property type="match status" value="1"/>
</dbReference>
<dbReference type="KEGG" id="ibu:IB211_02563"/>
<evidence type="ECO:0000313" key="3">
    <source>
        <dbReference type="Proteomes" id="UP000064844"/>
    </source>
</evidence>
<reference evidence="2 3" key="1">
    <citation type="journal article" date="2015" name="Nat. Commun.">
        <title>Production of butyrate from lysine and the Amadori product fructoselysine by a human gut commensal.</title>
        <authorList>
            <person name="Bui T.P."/>
            <person name="Ritari J."/>
            <person name="Boeren S."/>
            <person name="de Waard P."/>
            <person name="Plugge C.M."/>
            <person name="de Vos W.M."/>
        </authorList>
    </citation>
    <scope>NUCLEOTIDE SEQUENCE [LARGE SCALE GENOMIC DNA]</scope>
    <source>
        <strain evidence="2 3">AF211</strain>
    </source>
</reference>
<dbReference type="RefSeq" id="WP_058118248.1">
    <property type="nucleotide sequence ID" value="NZ_CP011307.1"/>
</dbReference>
<dbReference type="PANTHER" id="PTHR37291">
    <property type="entry name" value="5-METHYLCYTOSINE-SPECIFIC RESTRICTION ENZYME B"/>
    <property type="match status" value="1"/>
</dbReference>
<dbReference type="eggNOG" id="COG1401">
    <property type="taxonomic scope" value="Bacteria"/>
</dbReference>
<evidence type="ECO:0000259" key="1">
    <source>
        <dbReference type="SMART" id="SM00382"/>
    </source>
</evidence>
<evidence type="ECO:0000313" key="2">
    <source>
        <dbReference type="EMBL" id="ALP94954.1"/>
    </source>
</evidence>
<dbReference type="STRING" id="1297617.IB211_02563"/>
<gene>
    <name evidence="2" type="ORF">IB211_02563</name>
</gene>
<dbReference type="Proteomes" id="UP000064844">
    <property type="component" value="Chromosome"/>
</dbReference>
<accession>A0A0S2W6H8</accession>
<dbReference type="InterPro" id="IPR027417">
    <property type="entry name" value="P-loop_NTPase"/>
</dbReference>
<reference evidence="3" key="2">
    <citation type="submission" date="2015-04" db="EMBL/GenBank/DDBJ databases">
        <title>A butyrogenic pathway from the amino acid lysine in a human gut commensal.</title>
        <authorList>
            <person name="de Vos W.M."/>
            <person name="Bui N.T.P."/>
            <person name="Plugge C.M."/>
            <person name="Ritari J."/>
        </authorList>
    </citation>
    <scope>NUCLEOTIDE SEQUENCE [LARGE SCALE GENOMIC DNA]</scope>
    <source>
        <strain evidence="3">AF211</strain>
    </source>
</reference>
<dbReference type="EMBL" id="CP011307">
    <property type="protein sequence ID" value="ALP94954.1"/>
    <property type="molecule type" value="Genomic_DNA"/>
</dbReference>
<organism evidence="2 3">
    <name type="scientific">Intestinimonas butyriciproducens</name>
    <dbReference type="NCBI Taxonomy" id="1297617"/>
    <lineage>
        <taxon>Bacteria</taxon>
        <taxon>Bacillati</taxon>
        <taxon>Bacillota</taxon>
        <taxon>Clostridia</taxon>
        <taxon>Eubacteriales</taxon>
        <taxon>Intestinimonas</taxon>
    </lineage>
</organism>
<dbReference type="SUPFAM" id="SSF52540">
    <property type="entry name" value="P-loop containing nucleoside triphosphate hydrolases"/>
    <property type="match status" value="1"/>
</dbReference>
<dbReference type="SMART" id="SM00382">
    <property type="entry name" value="AAA"/>
    <property type="match status" value="1"/>
</dbReference>
<dbReference type="AlphaFoldDB" id="A0A0S2W6H8"/>
<name>A0A0S2W6H8_9FIRM</name>
<dbReference type="InterPro" id="IPR052934">
    <property type="entry name" value="Methyl-DNA_Rec/Restrict_Enz"/>
</dbReference>
<proteinExistence type="predicted"/>
<protein>
    <recommendedName>
        <fullName evidence="1">AAA+ ATPase domain-containing protein</fullName>
    </recommendedName>
</protein>
<sequence length="557" mass="61839">MEFISGIVWRNLNKATFDTLNNRSPGQYDIRLGSADYSAFFDGLPRENATNIGGFSLTVPLTSFPTADTGASTPLVVRYMGNDSSRRDWNIPSQRSATAYSLWRPDRRLPNAPSDKSFLVLLKTYSGKYYGRLILARELDYLPEDLKDLLLSNERGCRMLATASPQALDLYLTLLREYNVLLYGPPGTGKTFLMQEVKRLFERDGALWTFQDTLEYGSSEAPMISAVDSTQAGHSRTIWTTIHQSYSYEEFILGVTTASDSHTLLKITPRPGILLELTEFARQPGCRSLLLADEINRGNVSRLFGEFITCMEPDKRLDEDGGETPTTVSVRLPYLQEGEVLPVPAPGTPLVFRNPMRMPKHVYTLASMNSVDSSTNPLDSALGRRFFRYEVRPDAALLSAHLGVSAGDRRFTPGAVASDPVAIKRLAFLFWSFLNEKIALFAGCDYQLGHSYLWPLASAETGAQALTAFSSAVRHKLIPQLREIFSARPEQLIHLLQLRKPSPIRLLEPDALDEELGASAAILWDGLFSCSDARLSEWVLRLLMEHGAAEPSPAGGA</sequence>
<dbReference type="InterPro" id="IPR003593">
    <property type="entry name" value="AAA+_ATPase"/>
</dbReference>
<feature type="domain" description="AAA+ ATPase" evidence="1">
    <location>
        <begin position="176"/>
        <end position="396"/>
    </location>
</feature>
<keyword evidence="3" id="KW-1185">Reference proteome</keyword>
<dbReference type="Gene3D" id="3.40.50.300">
    <property type="entry name" value="P-loop containing nucleotide triphosphate hydrolases"/>
    <property type="match status" value="1"/>
</dbReference>